<keyword evidence="1" id="KW-1133">Transmembrane helix</keyword>
<feature type="transmembrane region" description="Helical" evidence="1">
    <location>
        <begin position="12"/>
        <end position="30"/>
    </location>
</feature>
<name>A0A0G1N0U3_9BACT</name>
<evidence type="ECO:0000313" key="3">
    <source>
        <dbReference type="Proteomes" id="UP000034797"/>
    </source>
</evidence>
<reference evidence="2 3" key="1">
    <citation type="journal article" date="2015" name="Nature">
        <title>rRNA introns, odd ribosomes, and small enigmatic genomes across a large radiation of phyla.</title>
        <authorList>
            <person name="Brown C.T."/>
            <person name="Hug L.A."/>
            <person name="Thomas B.C."/>
            <person name="Sharon I."/>
            <person name="Castelle C.J."/>
            <person name="Singh A."/>
            <person name="Wilkins M.J."/>
            <person name="Williams K.H."/>
            <person name="Banfield J.F."/>
        </authorList>
    </citation>
    <scope>NUCLEOTIDE SEQUENCE [LARGE SCALE GENOMIC DNA]</scope>
</reference>
<keyword evidence="1" id="KW-0472">Membrane</keyword>
<evidence type="ECO:0000313" key="2">
    <source>
        <dbReference type="EMBL" id="KKT86662.1"/>
    </source>
</evidence>
<evidence type="ECO:0008006" key="4">
    <source>
        <dbReference type="Google" id="ProtNLM"/>
    </source>
</evidence>
<accession>A0A0G1N0U3</accession>
<proteinExistence type="predicted"/>
<organism evidence="2 3">
    <name type="scientific">Candidatus Collierbacteria bacterium GW2011_GWA2_44_99</name>
    <dbReference type="NCBI Taxonomy" id="1618380"/>
    <lineage>
        <taxon>Bacteria</taxon>
        <taxon>Candidatus Collieribacteriota</taxon>
    </lineage>
</organism>
<protein>
    <recommendedName>
        <fullName evidence="4">LytR/CpsA/Psr regulator C-terminal domain-containing protein</fullName>
    </recommendedName>
</protein>
<evidence type="ECO:0000256" key="1">
    <source>
        <dbReference type="SAM" id="Phobius"/>
    </source>
</evidence>
<keyword evidence="1" id="KW-0812">Transmembrane</keyword>
<dbReference type="EMBL" id="LCJW01000005">
    <property type="protein sequence ID" value="KKT86662.1"/>
    <property type="molecule type" value="Genomic_DNA"/>
</dbReference>
<dbReference type="AlphaFoldDB" id="A0A0G1N0U3"/>
<dbReference type="Proteomes" id="UP000034797">
    <property type="component" value="Unassembled WGS sequence"/>
</dbReference>
<gene>
    <name evidence="2" type="ORF">UW84_C0005G0011</name>
</gene>
<sequence>MKESSRTRVAKVLGVIFLSSLAGLLVIKILQQGVYSSKLGMNIVIVGKETMALLLLRPEEDVVGWVDFPRNLKVKIYNSDAKYPANSLWSYGVLVKNPYEVVEKTVGLSMGVVVAKTVRIEAETSIEGVLKDLYKIGLKTNLSLKDRLMIRKFLVETVASKKLLEMDMPTKIFEVQVEPDGKEFVSFNSVASLWTKNKFVLESILSENVDLVVNNLTGQSGLGTQVARQLESTGMRVIEVKSDQGSEVTAGNGCFFSVSGKYPFTESLLVQQMNCLEFGKTEQEGEKGITVWLK</sequence>
<comment type="caution">
    <text evidence="2">The sequence shown here is derived from an EMBL/GenBank/DDBJ whole genome shotgun (WGS) entry which is preliminary data.</text>
</comment>